<dbReference type="Pfam" id="PF01498">
    <property type="entry name" value="HTH_Tnp_Tc3_2"/>
    <property type="match status" value="1"/>
</dbReference>
<dbReference type="GO" id="GO:0015074">
    <property type="term" value="P:DNA integration"/>
    <property type="evidence" value="ECO:0007669"/>
    <property type="project" value="InterPro"/>
</dbReference>
<organism evidence="2 3">
    <name type="scientific">Oryzias latipes</name>
    <name type="common">Japanese rice fish</name>
    <name type="synonym">Japanese killifish</name>
    <dbReference type="NCBI Taxonomy" id="8090"/>
    <lineage>
        <taxon>Eukaryota</taxon>
        <taxon>Metazoa</taxon>
        <taxon>Chordata</taxon>
        <taxon>Craniata</taxon>
        <taxon>Vertebrata</taxon>
        <taxon>Euteleostomi</taxon>
        <taxon>Actinopterygii</taxon>
        <taxon>Neopterygii</taxon>
        <taxon>Teleostei</taxon>
        <taxon>Neoteleostei</taxon>
        <taxon>Acanthomorphata</taxon>
        <taxon>Ovalentaria</taxon>
        <taxon>Atherinomorphae</taxon>
        <taxon>Beloniformes</taxon>
        <taxon>Adrianichthyidae</taxon>
        <taxon>Oryziinae</taxon>
        <taxon>Oryzias</taxon>
    </lineage>
</organism>
<dbReference type="GO" id="GO:0003677">
    <property type="term" value="F:DNA binding"/>
    <property type="evidence" value="ECO:0007669"/>
    <property type="project" value="InterPro"/>
</dbReference>
<reference key="1">
    <citation type="journal article" date="2007" name="Nature">
        <title>The medaka draft genome and insights into vertebrate genome evolution.</title>
        <authorList>
            <person name="Kasahara M."/>
            <person name="Naruse K."/>
            <person name="Sasaki S."/>
            <person name="Nakatani Y."/>
            <person name="Qu W."/>
            <person name="Ahsan B."/>
            <person name="Yamada T."/>
            <person name="Nagayasu Y."/>
            <person name="Doi K."/>
            <person name="Kasai Y."/>
            <person name="Jindo T."/>
            <person name="Kobayashi D."/>
            <person name="Shimada A."/>
            <person name="Toyoda A."/>
            <person name="Kuroki Y."/>
            <person name="Fujiyama A."/>
            <person name="Sasaki T."/>
            <person name="Shimizu A."/>
            <person name="Asakawa S."/>
            <person name="Shimizu N."/>
            <person name="Hashimoto S."/>
            <person name="Yang J."/>
            <person name="Lee Y."/>
            <person name="Matsushima K."/>
            <person name="Sugano S."/>
            <person name="Sakaizumi M."/>
            <person name="Narita T."/>
            <person name="Ohishi K."/>
            <person name="Haga S."/>
            <person name="Ohta F."/>
            <person name="Nomoto H."/>
            <person name="Nogata K."/>
            <person name="Morishita T."/>
            <person name="Endo T."/>
            <person name="Shin-I T."/>
            <person name="Takeda H."/>
            <person name="Morishita S."/>
            <person name="Kohara Y."/>
        </authorList>
    </citation>
    <scope>NUCLEOTIDE SEQUENCE [LARGE SCALE GENOMIC DNA]</scope>
    <source>
        <strain>Hd-rR</strain>
    </source>
</reference>
<evidence type="ECO:0000313" key="2">
    <source>
        <dbReference type="Ensembl" id="ENSORLP00015008749.1"/>
    </source>
</evidence>
<evidence type="ECO:0000313" key="3">
    <source>
        <dbReference type="Proteomes" id="UP000265200"/>
    </source>
</evidence>
<feature type="domain" description="Transposase Tc1-like" evidence="1">
    <location>
        <begin position="5"/>
        <end position="62"/>
    </location>
</feature>
<protein>
    <recommendedName>
        <fullName evidence="1">Transposase Tc1-like domain-containing protein</fullName>
    </recommendedName>
</protein>
<dbReference type="InterPro" id="IPR002492">
    <property type="entry name" value="Transposase_Tc1-like"/>
</dbReference>
<accession>A0A3P9HM53</accession>
<dbReference type="Ensembl" id="ENSORLT00015000295.1">
    <property type="protein sequence ID" value="ENSORLP00015008749.1"/>
    <property type="gene ID" value="ENSORLG00015009551.1"/>
</dbReference>
<reference evidence="2" key="4">
    <citation type="submission" date="2025-09" db="UniProtKB">
        <authorList>
            <consortium name="Ensembl"/>
        </authorList>
    </citation>
    <scope>IDENTIFICATION</scope>
    <source>
        <strain evidence="2">HSOK</strain>
    </source>
</reference>
<dbReference type="GO" id="GO:0006313">
    <property type="term" value="P:DNA transposition"/>
    <property type="evidence" value="ECO:0007669"/>
    <property type="project" value="InterPro"/>
</dbReference>
<dbReference type="AlphaFoldDB" id="A0A3P9HM53"/>
<evidence type="ECO:0000259" key="1">
    <source>
        <dbReference type="Pfam" id="PF01498"/>
    </source>
</evidence>
<reference evidence="2 3" key="2">
    <citation type="submission" date="2017-04" db="EMBL/GenBank/DDBJ databases">
        <title>CpG methylation of centromeres and impact of large insertions on vertebrate speciation.</title>
        <authorList>
            <person name="Ichikawa K."/>
            <person name="Yoshimura J."/>
            <person name="Morishita S."/>
        </authorList>
    </citation>
    <scope>NUCLEOTIDE SEQUENCE</scope>
    <source>
        <strain evidence="2 3">HSOK</strain>
    </source>
</reference>
<reference evidence="2" key="3">
    <citation type="submission" date="2025-08" db="UniProtKB">
        <authorList>
            <consortium name="Ensembl"/>
        </authorList>
    </citation>
    <scope>IDENTIFICATION</scope>
    <source>
        <strain evidence="2">HSOK</strain>
    </source>
</reference>
<name>A0A3P9HM53_ORYLA</name>
<dbReference type="Proteomes" id="UP000265200">
    <property type="component" value="Chromosome 1"/>
</dbReference>
<proteinExistence type="predicted"/>
<sequence length="86" mass="9950">KGISKQRRALPISAKAVKSQTGVTVCHDTIWRKLQRNGVHGYHPRRKPIHKKAHLEFARAHLWVALHPVNNISLYYSGHDWKHKST</sequence>